<protein>
    <submittedName>
        <fullName evidence="4">PTS sugar transporter subunit IIB</fullName>
    </submittedName>
</protein>
<dbReference type="Pfam" id="PF02302">
    <property type="entry name" value="PTS_IIB"/>
    <property type="match status" value="1"/>
</dbReference>
<evidence type="ECO:0000313" key="9">
    <source>
        <dbReference type="EMBL" id="RRL39078.1"/>
    </source>
</evidence>
<evidence type="ECO:0000313" key="8">
    <source>
        <dbReference type="EMBL" id="MTE91649.1"/>
    </source>
</evidence>
<dbReference type="FunFam" id="3.40.50.2300:FF:000124">
    <property type="entry name" value="PTS sugar transporter subunit IIB"/>
    <property type="match status" value="1"/>
</dbReference>
<dbReference type="GO" id="GO:0009401">
    <property type="term" value="P:phosphoenolpyruvate-dependent sugar phosphotransferase system"/>
    <property type="evidence" value="ECO:0007669"/>
    <property type="project" value="UniProtKB-KW"/>
</dbReference>
<reference evidence="8 18" key="6">
    <citation type="submission" date="2019-10" db="EMBL/GenBank/DDBJ databases">
        <title>Comparative genomic analysis of antimicrobial resistant Escherichia coli of diverse origin.</title>
        <authorList>
            <person name="Ghatak S."/>
            <person name="Milton A.P."/>
            <person name="Rhetso K."/>
            <person name="Purkait D."/>
            <person name="Das S."/>
            <person name="Puro K.-U."/>
            <person name="Shakuntala I."/>
            <person name="Sen A."/>
            <person name="Sanjukta R."/>
            <person name="Priya G.B."/>
            <person name="Mawlong M."/>
            <person name="Lyngdoh V."/>
            <person name="Rynghang J."/>
            <person name="Mawphlang B.L."/>
        </authorList>
    </citation>
    <scope>NUCLEOTIDE SEQUENCE [LARGE SCALE GENOMIC DNA]</scope>
    <source>
        <strain evidence="8 18">SE161</strain>
    </source>
</reference>
<evidence type="ECO:0000313" key="10">
    <source>
        <dbReference type="EMBL" id="RYL79791.1"/>
    </source>
</evidence>
<keyword evidence="1" id="KW-0808">Transferase</keyword>
<keyword evidence="4" id="KW-0762">Sugar transport</keyword>
<dbReference type="EMBL" id="RRVG01000048">
    <property type="protein sequence ID" value="RRL39078.1"/>
    <property type="molecule type" value="Genomic_DNA"/>
</dbReference>
<dbReference type="EMBL" id="SERV01000015">
    <property type="protein sequence ID" value="RYL79791.1"/>
    <property type="molecule type" value="Genomic_DNA"/>
</dbReference>
<dbReference type="EMBL" id="DABGYN010000029">
    <property type="protein sequence ID" value="HAJ0835756.1"/>
    <property type="molecule type" value="Genomic_DNA"/>
</dbReference>
<evidence type="ECO:0000259" key="3">
    <source>
        <dbReference type="PROSITE" id="PS51099"/>
    </source>
</evidence>
<dbReference type="EMBL" id="VRXD01000051">
    <property type="protein sequence ID" value="TXQ29511.1"/>
    <property type="molecule type" value="Genomic_DNA"/>
</dbReference>
<name>A0A0N9ZR28_ECOLX</name>
<dbReference type="Proteomes" id="UP000272662">
    <property type="component" value="Unassembled WGS sequence"/>
</dbReference>
<dbReference type="Proteomes" id="UP000460351">
    <property type="component" value="Unassembled WGS sequence"/>
</dbReference>
<dbReference type="GO" id="GO:0008982">
    <property type="term" value="F:protein-N(PI)-phosphohistidine-sugar phosphotransferase activity"/>
    <property type="evidence" value="ECO:0007669"/>
    <property type="project" value="InterPro"/>
</dbReference>
<comment type="caution">
    <text evidence="4">The sequence shown here is derived from an EMBL/GenBank/DDBJ whole genome shotgun (WGS) entry which is preliminary data.</text>
</comment>
<evidence type="ECO:0000313" key="16">
    <source>
        <dbReference type="Proteomes" id="UP000321461"/>
    </source>
</evidence>
<feature type="domain" description="PTS EIIB type-2" evidence="3">
    <location>
        <begin position="3"/>
        <end position="93"/>
    </location>
</feature>
<accession>A0A0N9ZR28</accession>
<evidence type="ECO:0000313" key="11">
    <source>
        <dbReference type="EMBL" id="TXQ29511.1"/>
    </source>
</evidence>
<dbReference type="EMBL" id="VSBS01001378">
    <property type="protein sequence ID" value="TXS98616.1"/>
    <property type="molecule type" value="Genomic_DNA"/>
</dbReference>
<reference evidence="4 19" key="1">
    <citation type="journal article" date="2018" name="Genome Biol.">
        <title>SKESA: strategic k-mer extension for scrupulous assemblies.</title>
        <authorList>
            <person name="Souvorov A."/>
            <person name="Agarwala R."/>
            <person name="Lipman D.J."/>
        </authorList>
    </citation>
    <scope>NUCLEOTIDE SEQUENCE [LARGE SCALE GENOMIC DNA]</scope>
    <source>
        <strain evidence="5">EC00618</strain>
        <strain evidence="4">EC00763</strain>
        <strain evidence="6">Ecoli[ST-405]</strain>
        <strain evidence="19">ecoli[ST-405]</strain>
    </source>
</reference>
<dbReference type="EMBL" id="DABBJX010000045">
    <property type="protein sequence ID" value="HAH4526827.1"/>
    <property type="molecule type" value="Genomic_DNA"/>
</dbReference>
<dbReference type="Gene3D" id="3.40.50.2300">
    <property type="match status" value="1"/>
</dbReference>
<sequence>MMKKILVACGTGMSTSTMIAHKLQEFLTEQGISATTAQCCLNEIPLNCNGMDLIVTSMRTNSDYGIPTLNGAALLTGINDDALKQQIKALLTQ</sequence>
<dbReference type="AlphaFoldDB" id="A0A0N9ZR28"/>
<evidence type="ECO:0000313" key="14">
    <source>
        <dbReference type="Proteomes" id="UP000291778"/>
    </source>
</evidence>
<dbReference type="PROSITE" id="PS51099">
    <property type="entry name" value="PTS_EIIB_TYPE_2"/>
    <property type="match status" value="1"/>
</dbReference>
<evidence type="ECO:0000313" key="5">
    <source>
        <dbReference type="EMBL" id="HAJ0835756.1"/>
    </source>
</evidence>
<evidence type="ECO:0000313" key="15">
    <source>
        <dbReference type="Proteomes" id="UP000321295"/>
    </source>
</evidence>
<proteinExistence type="predicted"/>
<evidence type="ECO:0000313" key="12">
    <source>
        <dbReference type="EMBL" id="TXS98616.1"/>
    </source>
</evidence>
<dbReference type="EMBL" id="SQQU01000026">
    <property type="protein sequence ID" value="MQS32028.1"/>
    <property type="molecule type" value="Genomic_DNA"/>
</dbReference>
<evidence type="ECO:0000313" key="13">
    <source>
        <dbReference type="Proteomes" id="UP000272662"/>
    </source>
</evidence>
<evidence type="ECO:0000256" key="1">
    <source>
        <dbReference type="ARBA" id="ARBA00022679"/>
    </source>
</evidence>
<gene>
    <name evidence="9" type="ORF">DU321_24585</name>
    <name evidence="7" type="ORF">E4K51_18080</name>
    <name evidence="10" type="ORF">EWK56_20455</name>
    <name evidence="8" type="ORF">F9B07_23105</name>
    <name evidence="11" type="ORF">FV293_24460</name>
    <name evidence="12" type="ORF">FWK02_27075</name>
    <name evidence="4" type="ORF">GRC73_23000</name>
    <name evidence="5" type="ORF">HL563_18805</name>
    <name evidence="6" type="ORF">HLZ39_11465</name>
</gene>
<dbReference type="CDD" id="cd05566">
    <property type="entry name" value="PTS_IIB_galactitol"/>
    <property type="match status" value="1"/>
</dbReference>
<dbReference type="Proteomes" id="UP000842519">
    <property type="component" value="Unassembled WGS sequence"/>
</dbReference>
<keyword evidence="4" id="KW-0813">Transport</keyword>
<evidence type="ECO:0000313" key="17">
    <source>
        <dbReference type="Proteomes" id="UP000460351"/>
    </source>
</evidence>
<dbReference type="Proteomes" id="UP000291778">
    <property type="component" value="Unassembled WGS sequence"/>
</dbReference>
<dbReference type="Proteomes" id="UP000321461">
    <property type="component" value="Unassembled WGS sequence"/>
</dbReference>
<reference evidence="9 13" key="2">
    <citation type="submission" date="2018-11" db="EMBL/GenBank/DDBJ databases">
        <title>E. coli isolates of the female bladder.</title>
        <authorList>
            <person name="Garretto A."/>
            <person name="Miller-Ensminger T."/>
            <person name="Wolfe A.J."/>
            <person name="Putonti C."/>
        </authorList>
    </citation>
    <scope>NUCLEOTIDE SEQUENCE [LARGE SCALE GENOMIC DNA]</scope>
    <source>
        <strain evidence="9 13">UMB1727</strain>
    </source>
</reference>
<reference evidence="10 14" key="4">
    <citation type="submission" date="2019-02" db="EMBL/GenBank/DDBJ databases">
        <authorList>
            <person name="Slukin P."/>
            <person name="Fursova N."/>
            <person name="Ermolenko Z."/>
            <person name="Mayskaya N."/>
            <person name="Kislichkina A."/>
            <person name="Mukhina T."/>
            <person name="Sizova A."/>
            <person name="Bogun A."/>
        </authorList>
    </citation>
    <scope>NUCLEOTIDE SEQUENCE [LARGE SCALE GENOMIC DNA]</scope>
    <source>
        <strain evidence="10">SCPM-O-B-8431</strain>
        <strain evidence="14">SCPM-O-B-8431(U15)</strain>
    </source>
</reference>
<reference evidence="7 17" key="3">
    <citation type="journal article" date="2019" name="Microorganisms">
        <title>Characteristics of Carbapenem-Resistant and Colistin-Resistant Escherichia coli Co-Producing NDM-1 and MCR-1 from Pig Farms in China.</title>
        <authorList>
            <person name="Peng Z."/>
            <person name="Li X."/>
            <person name="Hu Z."/>
            <person name="Li Z."/>
            <person name="Lv Y."/>
            <person name="Lei M."/>
            <person name="Wu B."/>
            <person name="Chen H."/>
            <person name="Wang X."/>
        </authorList>
    </citation>
    <scope>NUCLEOTIDE SEQUENCE [LARGE SCALE GENOMIC DNA]</scope>
    <source>
        <strain evidence="7 17">RXD010</strain>
    </source>
</reference>
<evidence type="ECO:0000313" key="18">
    <source>
        <dbReference type="Proteomes" id="UP000486847"/>
    </source>
</evidence>
<dbReference type="SUPFAM" id="SSF52794">
    <property type="entry name" value="PTS system IIB component-like"/>
    <property type="match status" value="1"/>
</dbReference>
<dbReference type="InterPro" id="IPR036095">
    <property type="entry name" value="PTS_EIIB-like_sf"/>
</dbReference>
<dbReference type="Proteomes" id="UP000486847">
    <property type="component" value="Unassembled WGS sequence"/>
</dbReference>
<reference evidence="15 16" key="5">
    <citation type="submission" date="2019-08" db="EMBL/GenBank/DDBJ databases">
        <title>Whole genome analysis of cultivated E. coli strains isolated from CD patients and healthy donors.</title>
        <authorList>
            <person name="Siniagina M.N."/>
            <person name="Markelova M.I."/>
            <person name="Laikov A.V."/>
            <person name="Boulygina E.A."/>
            <person name="Khusnutdinova D.R."/>
            <person name="Kharchenko A."/>
            <person name="Grigoryeva T.V."/>
        </authorList>
    </citation>
    <scope>NUCLEOTIDE SEQUENCE [LARGE SCALE GENOMIC DNA]</scope>
    <source>
        <strain evidence="11 15">1_45_11</strain>
        <strain evidence="12 16">3_77_5</strain>
    </source>
</reference>
<dbReference type="EMBL" id="DABGKQ010000014">
    <property type="protein sequence ID" value="HAJ5805119.1"/>
    <property type="molecule type" value="Genomic_DNA"/>
</dbReference>
<keyword evidence="2" id="KW-0598">Phosphotransferase system</keyword>
<evidence type="ECO:0000313" key="4">
    <source>
        <dbReference type="EMBL" id="HAH4526827.1"/>
    </source>
</evidence>
<organism evidence="4">
    <name type="scientific">Escherichia coli</name>
    <dbReference type="NCBI Taxonomy" id="562"/>
    <lineage>
        <taxon>Bacteria</taxon>
        <taxon>Pseudomonadati</taxon>
        <taxon>Pseudomonadota</taxon>
        <taxon>Gammaproteobacteria</taxon>
        <taxon>Enterobacterales</taxon>
        <taxon>Enterobacteriaceae</taxon>
        <taxon>Escherichia</taxon>
    </lineage>
</organism>
<evidence type="ECO:0000313" key="19">
    <source>
        <dbReference type="Proteomes" id="UP000842519"/>
    </source>
</evidence>
<evidence type="ECO:0000256" key="2">
    <source>
        <dbReference type="ARBA" id="ARBA00022683"/>
    </source>
</evidence>
<dbReference type="EMBL" id="WCEW01000038">
    <property type="protein sequence ID" value="MTE91649.1"/>
    <property type="molecule type" value="Genomic_DNA"/>
</dbReference>
<dbReference type="InterPro" id="IPR003501">
    <property type="entry name" value="PTS_EIIB_2/3"/>
</dbReference>
<evidence type="ECO:0000313" key="7">
    <source>
        <dbReference type="EMBL" id="MQS32028.1"/>
    </source>
</evidence>
<dbReference type="InterPro" id="IPR013011">
    <property type="entry name" value="PTS_EIIB_2"/>
</dbReference>
<evidence type="ECO:0000313" key="6">
    <source>
        <dbReference type="EMBL" id="HAJ5805119.1"/>
    </source>
</evidence>
<reference evidence="4" key="7">
    <citation type="submission" date="2019-12" db="EMBL/GenBank/DDBJ databases">
        <authorList>
            <consortium name="NCBI Pathogen Detection Project"/>
        </authorList>
    </citation>
    <scope>NUCLEOTIDE SEQUENCE</scope>
    <source>
        <strain evidence="5">EC00618</strain>
        <strain evidence="4">EC00763</strain>
        <strain evidence="6">Ecoli[ST-405]</strain>
    </source>
</reference>
<dbReference type="Proteomes" id="UP000321295">
    <property type="component" value="Unassembled WGS sequence"/>
</dbReference>